<name>A0ABP0F005_CLALP</name>
<keyword evidence="2" id="KW-1185">Reference proteome</keyword>
<proteinExistence type="predicted"/>
<comment type="caution">
    <text evidence="1">The sequence shown here is derived from an EMBL/GenBank/DDBJ whole genome shotgun (WGS) entry which is preliminary data.</text>
</comment>
<accession>A0ABP0F005</accession>
<dbReference type="Proteomes" id="UP001642483">
    <property type="component" value="Unassembled WGS sequence"/>
</dbReference>
<gene>
    <name evidence="1" type="ORF">CVLEPA_LOCUS2862</name>
</gene>
<sequence length="400" mass="46555">MAEDKQQINIPLDFVVNKEDKKSKSVRAPHTEANQQCCDQPDVSQITSSMRDVNVSRETFHRCHEQPSVSGITSSERDVNISEVPRGQCNFRFMEIFTVNDPKEEYFSFMRRRKYDQAHEVLHRQHISGSLGLQANHLRKYHKILLLSGQSEQAAHARCMMMRLIVENIEVTASEIKKFAHQLLQSDKFLDAMLFYSIAAVFYKSTLPSIKRFKKIDTCLFQMSQCIKLFLVVETEVIEGMKKSYFAMLEAEENLRYLVTRQLIPMIAEKKDLIQISHDVTKEQRCLYVTSCAHRVEYCYGLVDDYESRIQTIRTMLNLLDQCFGPRKTVYNIVGVLLNNLATTYFYRWQLQDASECYKQALIAYNEAVDYSNSELRILQNEVTETNLQKVRTAILRSAK</sequence>
<organism evidence="1 2">
    <name type="scientific">Clavelina lepadiformis</name>
    <name type="common">Light-bulb sea squirt</name>
    <name type="synonym">Ascidia lepadiformis</name>
    <dbReference type="NCBI Taxonomy" id="159417"/>
    <lineage>
        <taxon>Eukaryota</taxon>
        <taxon>Metazoa</taxon>
        <taxon>Chordata</taxon>
        <taxon>Tunicata</taxon>
        <taxon>Ascidiacea</taxon>
        <taxon>Aplousobranchia</taxon>
        <taxon>Clavelinidae</taxon>
        <taxon>Clavelina</taxon>
    </lineage>
</organism>
<evidence type="ECO:0000313" key="1">
    <source>
        <dbReference type="EMBL" id="CAK8673077.1"/>
    </source>
</evidence>
<dbReference type="EMBL" id="CAWYQH010000002">
    <property type="protein sequence ID" value="CAK8673077.1"/>
    <property type="molecule type" value="Genomic_DNA"/>
</dbReference>
<evidence type="ECO:0000313" key="2">
    <source>
        <dbReference type="Proteomes" id="UP001642483"/>
    </source>
</evidence>
<protein>
    <submittedName>
        <fullName evidence="1">Uncharacterized protein</fullName>
    </submittedName>
</protein>
<reference evidence="1 2" key="1">
    <citation type="submission" date="2024-02" db="EMBL/GenBank/DDBJ databases">
        <authorList>
            <person name="Daric V."/>
            <person name="Darras S."/>
        </authorList>
    </citation>
    <scope>NUCLEOTIDE SEQUENCE [LARGE SCALE GENOMIC DNA]</scope>
</reference>